<name>X1ATF7_9ZZZZ</name>
<proteinExistence type="predicted"/>
<dbReference type="InterPro" id="IPR003356">
    <property type="entry name" value="DNA_methylase_A-5"/>
</dbReference>
<dbReference type="Pfam" id="PF02384">
    <property type="entry name" value="N6_Mtase"/>
    <property type="match status" value="1"/>
</dbReference>
<dbReference type="InterPro" id="IPR029063">
    <property type="entry name" value="SAM-dependent_MTases_sf"/>
</dbReference>
<dbReference type="AlphaFoldDB" id="X1ATF7"/>
<evidence type="ECO:0000313" key="2">
    <source>
        <dbReference type="EMBL" id="GAG63141.1"/>
    </source>
</evidence>
<dbReference type="EMBL" id="BART01006415">
    <property type="protein sequence ID" value="GAG63141.1"/>
    <property type="molecule type" value="Genomic_DNA"/>
</dbReference>
<gene>
    <name evidence="2" type="ORF">S01H4_14633</name>
</gene>
<protein>
    <recommendedName>
        <fullName evidence="1">DNA methylase adenine-specific domain-containing protein</fullName>
    </recommendedName>
</protein>
<comment type="caution">
    <text evidence="2">The sequence shown here is derived from an EMBL/GenBank/DDBJ whole genome shotgun (WGS) entry which is preliminary data.</text>
</comment>
<feature type="domain" description="DNA methylase adenine-specific" evidence="1">
    <location>
        <begin position="14"/>
        <end position="50"/>
    </location>
</feature>
<dbReference type="SUPFAM" id="SSF53335">
    <property type="entry name" value="S-adenosyl-L-methionine-dependent methyltransferases"/>
    <property type="match status" value="1"/>
</dbReference>
<dbReference type="GO" id="GO:0008170">
    <property type="term" value="F:N-methyltransferase activity"/>
    <property type="evidence" value="ECO:0007669"/>
    <property type="project" value="InterPro"/>
</dbReference>
<reference evidence="2" key="1">
    <citation type="journal article" date="2014" name="Front. Microbiol.">
        <title>High frequency of phylogenetically diverse reductive dehalogenase-homologous genes in deep subseafloor sedimentary metagenomes.</title>
        <authorList>
            <person name="Kawai M."/>
            <person name="Futagami T."/>
            <person name="Toyoda A."/>
            <person name="Takaki Y."/>
            <person name="Nishi S."/>
            <person name="Hori S."/>
            <person name="Arai W."/>
            <person name="Tsubouchi T."/>
            <person name="Morono Y."/>
            <person name="Uchiyama I."/>
            <person name="Ito T."/>
            <person name="Fujiyama A."/>
            <person name="Inagaki F."/>
            <person name="Takami H."/>
        </authorList>
    </citation>
    <scope>NUCLEOTIDE SEQUENCE</scope>
    <source>
        <strain evidence="2">Expedition CK06-06</strain>
    </source>
</reference>
<evidence type="ECO:0000259" key="1">
    <source>
        <dbReference type="Pfam" id="PF02384"/>
    </source>
</evidence>
<dbReference type="Gene3D" id="3.40.50.150">
    <property type="entry name" value="Vaccinia Virus protein VP39"/>
    <property type="match status" value="1"/>
</dbReference>
<organism evidence="2">
    <name type="scientific">marine sediment metagenome</name>
    <dbReference type="NCBI Taxonomy" id="412755"/>
    <lineage>
        <taxon>unclassified sequences</taxon>
        <taxon>metagenomes</taxon>
        <taxon>ecological metagenomes</taxon>
    </lineage>
</organism>
<accession>X1ATF7</accession>
<dbReference type="GO" id="GO:0003677">
    <property type="term" value="F:DNA binding"/>
    <property type="evidence" value="ECO:0007669"/>
    <property type="project" value="InterPro"/>
</dbReference>
<sequence>MYQTHKTHCYSHPDWKNIDKFIKIISNEEVGENDYNLSPSRYIGNGKEEEYRDVDEILAELAEIAGG</sequence>